<dbReference type="STRING" id="246197.MXAN_5969"/>
<dbReference type="SUPFAM" id="SSF52540">
    <property type="entry name" value="P-loop containing nucleoside triphosphate hydrolases"/>
    <property type="match status" value="1"/>
</dbReference>
<dbReference type="OrthoDB" id="8564590at2"/>
<dbReference type="AlphaFoldDB" id="Q1CZR9"/>
<dbReference type="PANTHER" id="PTHR12083:SF9">
    <property type="entry name" value="BIFUNCTIONAL POLYNUCLEOTIDE PHOSPHATASE_KINASE"/>
    <property type="match status" value="1"/>
</dbReference>
<name>Q1CZR9_MYXXD</name>
<dbReference type="GO" id="GO:0046403">
    <property type="term" value="F:polynucleotide 3'-phosphatase activity"/>
    <property type="evidence" value="ECO:0007669"/>
    <property type="project" value="TreeGrafter"/>
</dbReference>
<dbReference type="Proteomes" id="UP000002402">
    <property type="component" value="Chromosome"/>
</dbReference>
<dbReference type="GO" id="GO:0003690">
    <property type="term" value="F:double-stranded DNA binding"/>
    <property type="evidence" value="ECO:0007669"/>
    <property type="project" value="TreeGrafter"/>
</dbReference>
<keyword evidence="2" id="KW-1185">Reference proteome</keyword>
<reference evidence="1 2" key="1">
    <citation type="journal article" date="2006" name="Proc. Natl. Acad. Sci. U.S.A.">
        <title>Evolution of sensory complexity recorded in a myxobacterial genome.</title>
        <authorList>
            <person name="Goldman B.S."/>
            <person name="Nierman W.C."/>
            <person name="Kaiser D."/>
            <person name="Slater S.C."/>
            <person name="Durkin A.S."/>
            <person name="Eisen J.A."/>
            <person name="Ronning C.M."/>
            <person name="Barbazuk W.B."/>
            <person name="Blanchard M."/>
            <person name="Field C."/>
            <person name="Halling C."/>
            <person name="Hinkle G."/>
            <person name="Iartchuk O."/>
            <person name="Kim H.S."/>
            <person name="Mackenzie C."/>
            <person name="Madupu R."/>
            <person name="Miller N."/>
            <person name="Shvartsbeyn A."/>
            <person name="Sullivan S.A."/>
            <person name="Vaudin M."/>
            <person name="Wiegand R."/>
            <person name="Kaplan H.B."/>
        </authorList>
    </citation>
    <scope>NUCLEOTIDE SEQUENCE [LARGE SCALE GENOMIC DNA]</scope>
    <source>
        <strain evidence="2">DK1622</strain>
    </source>
</reference>
<dbReference type="eggNOG" id="COG4639">
    <property type="taxonomic scope" value="Bacteria"/>
</dbReference>
<accession>Q1CZR9</accession>
<protein>
    <recommendedName>
        <fullName evidence="3">Kinase</fullName>
    </recommendedName>
</protein>
<dbReference type="GO" id="GO:0046404">
    <property type="term" value="F:ATP-dependent polydeoxyribonucleotide 5'-hydroxyl-kinase activity"/>
    <property type="evidence" value="ECO:0007669"/>
    <property type="project" value="TreeGrafter"/>
</dbReference>
<dbReference type="InterPro" id="IPR027417">
    <property type="entry name" value="P-loop_NTPase"/>
</dbReference>
<sequence length="185" mass="20951">MTVFFAWQRYGWGPSLSGPLMRRRPEPHVMDLVLFVGLQGSGKSSLYRQRFAATHVHVSKDLWPHAVRKEARQRRYIAEALAAGRPVVVDNTNPSADVRAPLIALGREFHARIIGYYFASKLEDCLARNALREGRARVPEVALRATVKQLERPRLEEGFDALFYVTLDADGGIRVQPWMEEPDGP</sequence>
<dbReference type="PANTHER" id="PTHR12083">
    <property type="entry name" value="BIFUNCTIONAL POLYNUCLEOTIDE PHOSPHATASE/KINASE"/>
    <property type="match status" value="1"/>
</dbReference>
<gene>
    <name evidence="1" type="ordered locus">MXAN_5969</name>
</gene>
<dbReference type="Gene3D" id="3.40.50.300">
    <property type="entry name" value="P-loop containing nucleotide triphosphate hydrolases"/>
    <property type="match status" value="1"/>
</dbReference>
<proteinExistence type="predicted"/>
<organism evidence="1 2">
    <name type="scientific">Myxococcus xanthus (strain DK1622)</name>
    <dbReference type="NCBI Taxonomy" id="246197"/>
    <lineage>
        <taxon>Bacteria</taxon>
        <taxon>Pseudomonadati</taxon>
        <taxon>Myxococcota</taxon>
        <taxon>Myxococcia</taxon>
        <taxon>Myxococcales</taxon>
        <taxon>Cystobacterineae</taxon>
        <taxon>Myxococcaceae</taxon>
        <taxon>Myxococcus</taxon>
    </lineage>
</organism>
<evidence type="ECO:0000313" key="1">
    <source>
        <dbReference type="EMBL" id="ABF92455.1"/>
    </source>
</evidence>
<dbReference type="EMBL" id="CP000113">
    <property type="protein sequence ID" value="ABF92455.1"/>
    <property type="molecule type" value="Genomic_DNA"/>
</dbReference>
<dbReference type="Pfam" id="PF13671">
    <property type="entry name" value="AAA_33"/>
    <property type="match status" value="1"/>
</dbReference>
<evidence type="ECO:0008006" key="3">
    <source>
        <dbReference type="Google" id="ProtNLM"/>
    </source>
</evidence>
<dbReference type="HOGENOM" id="CLU_119557_0_0_7"/>
<dbReference type="KEGG" id="mxa:MXAN_5969"/>
<dbReference type="GO" id="GO:0006281">
    <property type="term" value="P:DNA repair"/>
    <property type="evidence" value="ECO:0007669"/>
    <property type="project" value="TreeGrafter"/>
</dbReference>
<dbReference type="EnsemblBacteria" id="ABF92455">
    <property type="protein sequence ID" value="ABF92455"/>
    <property type="gene ID" value="MXAN_5969"/>
</dbReference>
<evidence type="ECO:0000313" key="2">
    <source>
        <dbReference type="Proteomes" id="UP000002402"/>
    </source>
</evidence>